<evidence type="ECO:0000256" key="1">
    <source>
        <dbReference type="ARBA" id="ARBA00009350"/>
    </source>
</evidence>
<dbReference type="Pfam" id="PF02001">
    <property type="entry name" value="DUF134"/>
    <property type="match status" value="1"/>
</dbReference>
<dbReference type="OrthoDB" id="280278at2"/>
<dbReference type="EMBL" id="VULR01000001">
    <property type="protein sequence ID" value="MSS42226.1"/>
    <property type="molecule type" value="Genomic_DNA"/>
</dbReference>
<protein>
    <recommendedName>
        <fullName evidence="2">UPF0251 protein FYJ27_00545</fullName>
    </recommendedName>
</protein>
<dbReference type="InterPro" id="IPR036388">
    <property type="entry name" value="WH-like_DNA-bd_sf"/>
</dbReference>
<dbReference type="RefSeq" id="WP_154481506.1">
    <property type="nucleotide sequence ID" value="NZ_JAHLOA010000008.1"/>
</dbReference>
<dbReference type="Gene3D" id="1.10.10.10">
    <property type="entry name" value="Winged helix-like DNA-binding domain superfamily/Winged helix DNA-binding domain"/>
    <property type="match status" value="1"/>
</dbReference>
<reference evidence="3 4" key="1">
    <citation type="submission" date="2019-08" db="EMBL/GenBank/DDBJ databases">
        <title>In-depth cultivation of the pig gut microbiome towards novel bacterial diversity and tailored functional studies.</title>
        <authorList>
            <person name="Wylensek D."/>
            <person name="Hitch T.C.A."/>
            <person name="Clavel T."/>
        </authorList>
    </citation>
    <scope>NUCLEOTIDE SEQUENCE [LARGE SCALE GENOMIC DNA]</scope>
    <source>
        <strain evidence="3 4">Med78-601-WT-4W-RMD-3</strain>
    </source>
</reference>
<dbReference type="InterPro" id="IPR002852">
    <property type="entry name" value="UPF0251"/>
</dbReference>
<dbReference type="PANTHER" id="PTHR37478:SF2">
    <property type="entry name" value="UPF0251 PROTEIN TK0562"/>
    <property type="match status" value="1"/>
</dbReference>
<evidence type="ECO:0000313" key="3">
    <source>
        <dbReference type="EMBL" id="MSS42226.1"/>
    </source>
</evidence>
<evidence type="ECO:0000313" key="4">
    <source>
        <dbReference type="Proteomes" id="UP000462760"/>
    </source>
</evidence>
<comment type="similarity">
    <text evidence="1 2">Belongs to the UPF0251 family.</text>
</comment>
<organism evidence="3 4">
    <name type="scientific">Anaerosalibacter bizertensis</name>
    <dbReference type="NCBI Taxonomy" id="932217"/>
    <lineage>
        <taxon>Bacteria</taxon>
        <taxon>Bacillati</taxon>
        <taxon>Bacillota</taxon>
        <taxon>Tissierellia</taxon>
        <taxon>Tissierellales</taxon>
        <taxon>Sporanaerobacteraceae</taxon>
        <taxon>Anaerosalibacter</taxon>
    </lineage>
</organism>
<sequence length="157" mass="18477">MARPVKWRRVEKLPDFRYFVPSEAEGDIRENVLKIEELEAIRLRDLENLEQEECAKNMEISRQTFQRIYNEAKRKVADSLINGKAIKISGGNYTQHICKLVCKNCGNSWQERMEDIEYEDDTCPKCGSSKNYCNEKNKVKRCKKNCSERKAMCSRKK</sequence>
<gene>
    <name evidence="3" type="ORF">FYJ27_00545</name>
</gene>
<dbReference type="Proteomes" id="UP000462760">
    <property type="component" value="Unassembled WGS sequence"/>
</dbReference>
<dbReference type="HAMAP" id="MF_00674">
    <property type="entry name" value="UPF0251"/>
    <property type="match status" value="1"/>
</dbReference>
<comment type="caution">
    <text evidence="3">The sequence shown here is derived from an EMBL/GenBank/DDBJ whole genome shotgun (WGS) entry which is preliminary data.</text>
</comment>
<dbReference type="SUPFAM" id="SSF88659">
    <property type="entry name" value="Sigma3 and sigma4 domains of RNA polymerase sigma factors"/>
    <property type="match status" value="1"/>
</dbReference>
<accession>A0A844FE29</accession>
<dbReference type="InterPro" id="IPR013324">
    <property type="entry name" value="RNA_pol_sigma_r3/r4-like"/>
</dbReference>
<dbReference type="PANTHER" id="PTHR37478">
    <property type="match status" value="1"/>
</dbReference>
<dbReference type="AlphaFoldDB" id="A0A844FE29"/>
<evidence type="ECO:0000256" key="2">
    <source>
        <dbReference type="HAMAP-Rule" id="MF_00674"/>
    </source>
</evidence>
<name>A0A844FE29_9FIRM</name>
<proteinExistence type="inferred from homology"/>